<evidence type="ECO:0000256" key="9">
    <source>
        <dbReference type="ARBA" id="ARBA00066758"/>
    </source>
</evidence>
<dbReference type="Pfam" id="PF05161">
    <property type="entry name" value="MOFRL"/>
    <property type="match status" value="1"/>
</dbReference>
<evidence type="ECO:0000313" key="13">
    <source>
        <dbReference type="Proteomes" id="UP000279422"/>
    </source>
</evidence>
<dbReference type="GO" id="GO:0005737">
    <property type="term" value="C:cytoplasm"/>
    <property type="evidence" value="ECO:0007669"/>
    <property type="project" value="TreeGrafter"/>
</dbReference>
<proteinExistence type="inferred from homology"/>
<feature type="domain" description="MOFRL" evidence="10">
    <location>
        <begin position="331"/>
        <end position="436"/>
    </location>
</feature>
<dbReference type="FunFam" id="3.40.50.10180:FF:000001">
    <property type="entry name" value="Glycerate kinase"/>
    <property type="match status" value="1"/>
</dbReference>
<dbReference type="InterPro" id="IPR007835">
    <property type="entry name" value="MOFRL"/>
</dbReference>
<dbReference type="InterPro" id="IPR038614">
    <property type="entry name" value="GK_N_sf"/>
</dbReference>
<keyword evidence="4" id="KW-0808">Transferase</keyword>
<sequence>MTRKENLRDKALRIFKAAVEEVDPYQAVKRYLHRKSSRLYVGTKLYQLDDFKRVFVVGGGKAAASMAKAVEEVLGDRIEAGLINVKYGYTEKLKLIKVNEAGHPIPDKSGMQGCIEILNLLSQTKSDDLVICLISGGGSALLPLPCEGITLEEKRRATELLLKCGATIQEINAVRKHISKIKGGRLACAAYPSELITLILSDVIGDDLAVIASGPTVPDKSTFLDAKEVLRRYELLDKLPGSIIRHIQQGIEGKIPETPKENKTIFRRAFNLIVGSNVLAIRGAEKKAKELGFNTLFLSSSIEGEAKEIAKVHAAIAREILSTGNPIPPPACVISGGETTVTVKGDGLGGRNLEFALAAGMEIEGLDGVVILSAGTDGTDGPTDAAGGIVDGSTVKRAKKLGLDPQKYLERNDSYHFLKQLDDLVITGPTRTNVMDIRVVLVS</sequence>
<dbReference type="Gene3D" id="3.40.50.10180">
    <property type="entry name" value="Glycerate kinase, MOFRL-like N-terminal domain"/>
    <property type="match status" value="1"/>
</dbReference>
<accession>A0A497E1D8</accession>
<dbReference type="GO" id="GO:0043798">
    <property type="term" value="F:glycerate 2-kinase activity"/>
    <property type="evidence" value="ECO:0007669"/>
    <property type="project" value="UniProtKB-EC"/>
</dbReference>
<evidence type="ECO:0000256" key="8">
    <source>
        <dbReference type="ARBA" id="ARBA00051351"/>
    </source>
</evidence>
<evidence type="ECO:0000259" key="11">
    <source>
        <dbReference type="Pfam" id="PF13660"/>
    </source>
</evidence>
<evidence type="ECO:0000256" key="7">
    <source>
        <dbReference type="ARBA" id="ARBA00022840"/>
    </source>
</evidence>
<dbReference type="SUPFAM" id="SSF82544">
    <property type="entry name" value="GckA/TtuD-like"/>
    <property type="match status" value="1"/>
</dbReference>
<comment type="caution">
    <text evidence="12">The sequence shown here is derived from an EMBL/GenBank/DDBJ whole genome shotgun (WGS) entry which is preliminary data.</text>
</comment>
<dbReference type="EMBL" id="QMPZ01000221">
    <property type="protein sequence ID" value="RLE06832.1"/>
    <property type="molecule type" value="Genomic_DNA"/>
</dbReference>
<dbReference type="Gene3D" id="3.40.1480.10">
    <property type="entry name" value="MOFRL domain"/>
    <property type="match status" value="1"/>
</dbReference>
<dbReference type="InterPro" id="IPR025286">
    <property type="entry name" value="MOFRL_assoc_dom"/>
</dbReference>
<evidence type="ECO:0000256" key="2">
    <source>
        <dbReference type="ARBA" id="ARBA00006284"/>
    </source>
</evidence>
<reference evidence="12 13" key="1">
    <citation type="submission" date="2018-06" db="EMBL/GenBank/DDBJ databases">
        <title>Extensive metabolic versatility and redundancy in microbially diverse, dynamic hydrothermal sediments.</title>
        <authorList>
            <person name="Dombrowski N."/>
            <person name="Teske A."/>
            <person name="Baker B.J."/>
        </authorList>
    </citation>
    <scope>NUCLEOTIDE SEQUENCE [LARGE SCALE GENOMIC DNA]</scope>
    <source>
        <strain evidence="12">B47_G16</strain>
    </source>
</reference>
<comment type="subunit">
    <text evidence="3">Homodimer.</text>
</comment>
<comment type="cofactor">
    <cofactor evidence="1">
        <name>Mg(2+)</name>
        <dbReference type="ChEBI" id="CHEBI:18420"/>
    </cofactor>
</comment>
<evidence type="ECO:0000313" key="12">
    <source>
        <dbReference type="EMBL" id="RLE06832.1"/>
    </source>
</evidence>
<dbReference type="PANTHER" id="PTHR12227">
    <property type="entry name" value="GLYCERATE KINASE"/>
    <property type="match status" value="1"/>
</dbReference>
<evidence type="ECO:0000256" key="4">
    <source>
        <dbReference type="ARBA" id="ARBA00022679"/>
    </source>
</evidence>
<name>A0A497E1D8_UNCAE</name>
<dbReference type="GO" id="GO:0005524">
    <property type="term" value="F:ATP binding"/>
    <property type="evidence" value="ECO:0007669"/>
    <property type="project" value="UniProtKB-KW"/>
</dbReference>
<dbReference type="EC" id="2.7.1.165" evidence="9"/>
<keyword evidence="5" id="KW-0547">Nucleotide-binding</keyword>
<comment type="catalytic activity">
    <reaction evidence="8">
        <text>(R)-glycerate + ATP = (2R)-2-phosphoglycerate + ADP + H(+)</text>
        <dbReference type="Rhea" id="RHEA:27377"/>
        <dbReference type="ChEBI" id="CHEBI:15378"/>
        <dbReference type="ChEBI" id="CHEBI:16659"/>
        <dbReference type="ChEBI" id="CHEBI:30616"/>
        <dbReference type="ChEBI" id="CHEBI:58289"/>
        <dbReference type="ChEBI" id="CHEBI:456216"/>
        <dbReference type="EC" id="2.7.1.165"/>
    </reaction>
</comment>
<protein>
    <recommendedName>
        <fullName evidence="9">glycerate 2-kinase</fullName>
        <ecNumber evidence="9">2.7.1.165</ecNumber>
    </recommendedName>
</protein>
<dbReference type="Pfam" id="PF13660">
    <property type="entry name" value="DUF4147"/>
    <property type="match status" value="1"/>
</dbReference>
<comment type="similarity">
    <text evidence="2">Belongs to the glycerate kinase type-1 family.</text>
</comment>
<dbReference type="InterPro" id="IPR039760">
    <property type="entry name" value="MOFRL_protein"/>
</dbReference>
<dbReference type="GO" id="GO:0008887">
    <property type="term" value="F:glycerate kinase activity"/>
    <property type="evidence" value="ECO:0007669"/>
    <property type="project" value="InterPro"/>
</dbReference>
<feature type="domain" description="MOFRL-associated" evidence="11">
    <location>
        <begin position="11"/>
        <end position="247"/>
    </location>
</feature>
<dbReference type="InterPro" id="IPR037035">
    <property type="entry name" value="GK-like_C_sf"/>
</dbReference>
<keyword evidence="6 12" id="KW-0418">Kinase</keyword>
<dbReference type="Proteomes" id="UP000279422">
    <property type="component" value="Unassembled WGS sequence"/>
</dbReference>
<evidence type="ECO:0000256" key="1">
    <source>
        <dbReference type="ARBA" id="ARBA00001946"/>
    </source>
</evidence>
<gene>
    <name evidence="12" type="ORF">DRJ00_09105</name>
</gene>
<keyword evidence="7" id="KW-0067">ATP-binding</keyword>
<organism evidence="12 13">
    <name type="scientific">Aerophobetes bacterium</name>
    <dbReference type="NCBI Taxonomy" id="2030807"/>
    <lineage>
        <taxon>Bacteria</taxon>
        <taxon>Candidatus Aerophobota</taxon>
    </lineage>
</organism>
<dbReference type="FunFam" id="3.40.1480.10:FF:000003">
    <property type="entry name" value="D-glycerate 2-kinase"/>
    <property type="match status" value="1"/>
</dbReference>
<dbReference type="AlphaFoldDB" id="A0A497E1D8"/>
<evidence type="ECO:0000259" key="10">
    <source>
        <dbReference type="Pfam" id="PF05161"/>
    </source>
</evidence>
<evidence type="ECO:0000256" key="5">
    <source>
        <dbReference type="ARBA" id="ARBA00022741"/>
    </source>
</evidence>
<evidence type="ECO:0000256" key="3">
    <source>
        <dbReference type="ARBA" id="ARBA00011738"/>
    </source>
</evidence>
<dbReference type="PANTHER" id="PTHR12227:SF0">
    <property type="entry name" value="GLYCERATE KINASE"/>
    <property type="match status" value="1"/>
</dbReference>
<evidence type="ECO:0000256" key="6">
    <source>
        <dbReference type="ARBA" id="ARBA00022777"/>
    </source>
</evidence>